<gene>
    <name evidence="3" type="ORF">GCM10007205_03360</name>
</gene>
<reference evidence="3" key="1">
    <citation type="journal article" date="2014" name="Int. J. Syst. Evol. Microbiol.">
        <title>Complete genome sequence of Corynebacterium casei LMG S-19264T (=DSM 44701T), isolated from a smear-ripened cheese.</title>
        <authorList>
            <consortium name="US DOE Joint Genome Institute (JGI-PGF)"/>
            <person name="Walter F."/>
            <person name="Albersmeier A."/>
            <person name="Kalinowski J."/>
            <person name="Ruckert C."/>
        </authorList>
    </citation>
    <scope>NUCLEOTIDE SEQUENCE</scope>
    <source>
        <strain evidence="3">CCM 7086</strain>
    </source>
</reference>
<evidence type="ECO:0000259" key="2">
    <source>
        <dbReference type="PROSITE" id="PS50006"/>
    </source>
</evidence>
<dbReference type="AlphaFoldDB" id="A0A8J2UNR5"/>
<dbReference type="PANTHER" id="PTHR23308">
    <property type="entry name" value="NUCLEAR INHIBITOR OF PROTEIN PHOSPHATASE-1"/>
    <property type="match status" value="1"/>
</dbReference>
<dbReference type="InterPro" id="IPR050923">
    <property type="entry name" value="Cell_Proc_Reg/RNA_Proc"/>
</dbReference>
<dbReference type="Proteomes" id="UP000620266">
    <property type="component" value="Unassembled WGS sequence"/>
</dbReference>
<dbReference type="InterPro" id="IPR000253">
    <property type="entry name" value="FHA_dom"/>
</dbReference>
<protein>
    <recommendedName>
        <fullName evidence="2">FHA domain-containing protein</fullName>
    </recommendedName>
</protein>
<dbReference type="InterPro" id="IPR008984">
    <property type="entry name" value="SMAD_FHA_dom_sf"/>
</dbReference>
<dbReference type="PROSITE" id="PS50006">
    <property type="entry name" value="FHA_DOMAIN"/>
    <property type="match status" value="1"/>
</dbReference>
<accession>A0A8J2UNR5</accession>
<evidence type="ECO:0000313" key="4">
    <source>
        <dbReference type="Proteomes" id="UP000620266"/>
    </source>
</evidence>
<dbReference type="SMART" id="SM00240">
    <property type="entry name" value="FHA"/>
    <property type="match status" value="1"/>
</dbReference>
<comment type="caution">
    <text evidence="3">The sequence shown here is derived from an EMBL/GenBank/DDBJ whole genome shotgun (WGS) entry which is preliminary data.</text>
</comment>
<evidence type="ECO:0000256" key="1">
    <source>
        <dbReference type="SAM" id="MobiDB-lite"/>
    </source>
</evidence>
<feature type="domain" description="FHA" evidence="2">
    <location>
        <begin position="40"/>
        <end position="89"/>
    </location>
</feature>
<organism evidence="3 4">
    <name type="scientific">Oxalicibacterium flavum</name>
    <dbReference type="NCBI Taxonomy" id="179467"/>
    <lineage>
        <taxon>Bacteria</taxon>
        <taxon>Pseudomonadati</taxon>
        <taxon>Pseudomonadota</taxon>
        <taxon>Betaproteobacteria</taxon>
        <taxon>Burkholderiales</taxon>
        <taxon>Oxalobacteraceae</taxon>
        <taxon>Oxalicibacterium</taxon>
    </lineage>
</organism>
<evidence type="ECO:0000313" key="3">
    <source>
        <dbReference type="EMBL" id="GGB97393.1"/>
    </source>
</evidence>
<dbReference type="CDD" id="cd00060">
    <property type="entry name" value="FHA"/>
    <property type="match status" value="1"/>
</dbReference>
<dbReference type="Gene3D" id="2.60.200.20">
    <property type="match status" value="2"/>
</dbReference>
<dbReference type="RefSeq" id="WP_188394432.1">
    <property type="nucleotide sequence ID" value="NZ_BMCG01000001.1"/>
</dbReference>
<name>A0A8J2UNR5_9BURK</name>
<keyword evidence="4" id="KW-1185">Reference proteome</keyword>
<reference evidence="3" key="2">
    <citation type="submission" date="2020-09" db="EMBL/GenBank/DDBJ databases">
        <authorList>
            <person name="Sun Q."/>
            <person name="Sedlacek I."/>
        </authorList>
    </citation>
    <scope>NUCLEOTIDE SEQUENCE</scope>
    <source>
        <strain evidence="3">CCM 7086</strain>
    </source>
</reference>
<dbReference type="Pfam" id="PF00498">
    <property type="entry name" value="FHA"/>
    <property type="match status" value="1"/>
</dbReference>
<sequence length="239" mass="25815">MSSTAEMNAHERSSDKPAASVILYRDGSPVQRLELTRSRTTIGRRTYNDIVIDAVGVSAEHAVILSLPDGYAYEDLDSTNGSRINGEAVSRHLLDAGDVIAFGAYTLVFVPIAVADTPVQPASHELTPDELRQPPQPVPGAPRADKAVAIVRILDGFDAGREYALTRPMTTIGHPDRQVAVFIASPEGYALVHVEGVPATVNGSAVTSTPRPLDEGDLITIGNTRAIFFLDWWRHARRP</sequence>
<dbReference type="EMBL" id="BMCG01000001">
    <property type="protein sequence ID" value="GGB97393.1"/>
    <property type="molecule type" value="Genomic_DNA"/>
</dbReference>
<dbReference type="SUPFAM" id="SSF49879">
    <property type="entry name" value="SMAD/FHA domain"/>
    <property type="match status" value="2"/>
</dbReference>
<feature type="region of interest" description="Disordered" evidence="1">
    <location>
        <begin position="121"/>
        <end position="142"/>
    </location>
</feature>
<proteinExistence type="predicted"/>